<evidence type="ECO:0000313" key="8">
    <source>
        <dbReference type="Proteomes" id="UP000509367"/>
    </source>
</evidence>
<name>A0A6N1VKK2_9HYPH</name>
<organism evidence="7 8">
    <name type="scientific">Oricola thermophila</name>
    <dbReference type="NCBI Taxonomy" id="2742145"/>
    <lineage>
        <taxon>Bacteria</taxon>
        <taxon>Pseudomonadati</taxon>
        <taxon>Pseudomonadota</taxon>
        <taxon>Alphaproteobacteria</taxon>
        <taxon>Hyphomicrobiales</taxon>
        <taxon>Ahrensiaceae</taxon>
        <taxon>Oricola</taxon>
    </lineage>
</organism>
<keyword evidence="5" id="KW-0067">ATP-binding</keyword>
<evidence type="ECO:0000256" key="5">
    <source>
        <dbReference type="ARBA" id="ARBA00022840"/>
    </source>
</evidence>
<evidence type="ECO:0000256" key="1">
    <source>
        <dbReference type="ARBA" id="ARBA00010688"/>
    </source>
</evidence>
<evidence type="ECO:0000259" key="6">
    <source>
        <dbReference type="Pfam" id="PF00294"/>
    </source>
</evidence>
<dbReference type="PANTHER" id="PTHR43085:SF1">
    <property type="entry name" value="PSEUDOURIDINE KINASE-RELATED"/>
    <property type="match status" value="1"/>
</dbReference>
<keyword evidence="4 7" id="KW-0418">Kinase</keyword>
<keyword evidence="8" id="KW-1185">Reference proteome</keyword>
<dbReference type="GO" id="GO:0016301">
    <property type="term" value="F:kinase activity"/>
    <property type="evidence" value="ECO:0007669"/>
    <property type="project" value="UniProtKB-KW"/>
</dbReference>
<evidence type="ECO:0000313" key="7">
    <source>
        <dbReference type="EMBL" id="QKV19729.1"/>
    </source>
</evidence>
<dbReference type="InterPro" id="IPR011611">
    <property type="entry name" value="PfkB_dom"/>
</dbReference>
<dbReference type="InterPro" id="IPR050306">
    <property type="entry name" value="PfkB_Carbo_kinase"/>
</dbReference>
<dbReference type="InterPro" id="IPR029056">
    <property type="entry name" value="Ribokinase-like"/>
</dbReference>
<reference evidence="7 8" key="1">
    <citation type="submission" date="2020-06" db="EMBL/GenBank/DDBJ databases">
        <title>Oricola thermophila sp. nov. isolated from a tidal sediments.</title>
        <authorList>
            <person name="Kwon K.K."/>
            <person name="Yang S.-H."/>
            <person name="Park M.-J."/>
        </authorList>
    </citation>
    <scope>NUCLEOTIDE SEQUENCE [LARGE SCALE GENOMIC DNA]</scope>
    <source>
        <strain evidence="7 8">MEBiC13590</strain>
    </source>
</reference>
<dbReference type="AlphaFoldDB" id="A0A6N1VKK2"/>
<dbReference type="PANTHER" id="PTHR43085">
    <property type="entry name" value="HEXOKINASE FAMILY MEMBER"/>
    <property type="match status" value="1"/>
</dbReference>
<comment type="similarity">
    <text evidence="1">Belongs to the carbohydrate kinase PfkB family.</text>
</comment>
<dbReference type="EMBL" id="CP054836">
    <property type="protein sequence ID" value="QKV19729.1"/>
    <property type="molecule type" value="Genomic_DNA"/>
</dbReference>
<evidence type="ECO:0000256" key="3">
    <source>
        <dbReference type="ARBA" id="ARBA00022741"/>
    </source>
</evidence>
<accession>A0A6N1VKK2</accession>
<evidence type="ECO:0000256" key="2">
    <source>
        <dbReference type="ARBA" id="ARBA00022679"/>
    </source>
</evidence>
<proteinExistence type="inferred from homology"/>
<feature type="domain" description="Carbohydrate kinase PfkB" evidence="6">
    <location>
        <begin position="23"/>
        <end position="300"/>
    </location>
</feature>
<dbReference type="KEGG" id="orm:HTY61_15330"/>
<dbReference type="Proteomes" id="UP000509367">
    <property type="component" value="Chromosome"/>
</dbReference>
<dbReference type="Pfam" id="PF00294">
    <property type="entry name" value="PfkB"/>
    <property type="match status" value="1"/>
</dbReference>
<keyword evidence="2" id="KW-0808">Transferase</keyword>
<dbReference type="Gene3D" id="3.40.1190.20">
    <property type="match status" value="1"/>
</dbReference>
<gene>
    <name evidence="7" type="ORF">HTY61_15330</name>
</gene>
<sequence length="310" mass="32583">MYLCCGDSLFDMFTGPSADPHGVTIDGRVGGSPLNVALGLARMGNHSRFFTRISRDMFGRRIAAFMSDNGIDASLCVPTSENTTLAMIGLKADNSADYAFYTQGTADCSMVEADLPAKLDETVRVIHFGSYSTAIEPTASTLSALAAREGRDRFVSYDPNLRTMIEPDMDIWRATVKAFTGAASFVKASDEDVGQLGTTPETFAADATDAGADVVCVTLGNDGALAFSADGRETQVPGIRVDVADTVGAGDTFQAACLHWLGANGLAERGKARAADLDAMANFAVKAAAVTCTRRGADLPTLADIESFGR</sequence>
<dbReference type="CDD" id="cd01167">
    <property type="entry name" value="bac_FRK"/>
    <property type="match status" value="1"/>
</dbReference>
<dbReference type="GO" id="GO:0005524">
    <property type="term" value="F:ATP binding"/>
    <property type="evidence" value="ECO:0007669"/>
    <property type="project" value="UniProtKB-KW"/>
</dbReference>
<keyword evidence="3" id="KW-0547">Nucleotide-binding</keyword>
<evidence type="ECO:0000256" key="4">
    <source>
        <dbReference type="ARBA" id="ARBA00022777"/>
    </source>
</evidence>
<dbReference type="RefSeq" id="WP_175277620.1">
    <property type="nucleotide sequence ID" value="NZ_CP054836.1"/>
</dbReference>
<dbReference type="SUPFAM" id="SSF53613">
    <property type="entry name" value="Ribokinase-like"/>
    <property type="match status" value="1"/>
</dbReference>
<protein>
    <submittedName>
        <fullName evidence="7">Carbohydrate kinase</fullName>
    </submittedName>
</protein>